<evidence type="ECO:0000313" key="1">
    <source>
        <dbReference type="EMBL" id="GMT30706.1"/>
    </source>
</evidence>
<dbReference type="AlphaFoldDB" id="A0AAV5WEL2"/>
<proteinExistence type="predicted"/>
<feature type="non-terminal residue" evidence="1">
    <location>
        <position position="1"/>
    </location>
</feature>
<name>A0AAV5WEL2_9BILA</name>
<dbReference type="Proteomes" id="UP001432322">
    <property type="component" value="Unassembled WGS sequence"/>
</dbReference>
<gene>
    <name evidence="1" type="ORF">PFISCL1PPCAC_22003</name>
</gene>
<feature type="non-terminal residue" evidence="1">
    <location>
        <position position="139"/>
    </location>
</feature>
<evidence type="ECO:0000313" key="2">
    <source>
        <dbReference type="Proteomes" id="UP001432322"/>
    </source>
</evidence>
<accession>A0AAV5WEL2</accession>
<keyword evidence="2" id="KW-1185">Reference proteome</keyword>
<protein>
    <submittedName>
        <fullName evidence="1">Uncharacterized protein</fullName>
    </submittedName>
</protein>
<comment type="caution">
    <text evidence="1">The sequence shown here is derived from an EMBL/GenBank/DDBJ whole genome shotgun (WGS) entry which is preliminary data.</text>
</comment>
<sequence length="139" mass="15548">FYSFHNDGQCRSYLSHLIADEFLHLLTAKKREVVLDVVCSLANVETLFSAYTKRNVSPTPCPSLCTRISKFRVCMPKTAVSGFLKTCGIARNWFGRSAARFISSTNESDDVIAIIDGGDHPVHINFDYSLEGRPQNVED</sequence>
<organism evidence="1 2">
    <name type="scientific">Pristionchus fissidentatus</name>
    <dbReference type="NCBI Taxonomy" id="1538716"/>
    <lineage>
        <taxon>Eukaryota</taxon>
        <taxon>Metazoa</taxon>
        <taxon>Ecdysozoa</taxon>
        <taxon>Nematoda</taxon>
        <taxon>Chromadorea</taxon>
        <taxon>Rhabditida</taxon>
        <taxon>Rhabditina</taxon>
        <taxon>Diplogasteromorpha</taxon>
        <taxon>Diplogasteroidea</taxon>
        <taxon>Neodiplogasteridae</taxon>
        <taxon>Pristionchus</taxon>
    </lineage>
</organism>
<reference evidence="1" key="1">
    <citation type="submission" date="2023-10" db="EMBL/GenBank/DDBJ databases">
        <title>Genome assembly of Pristionchus species.</title>
        <authorList>
            <person name="Yoshida K."/>
            <person name="Sommer R.J."/>
        </authorList>
    </citation>
    <scope>NUCLEOTIDE SEQUENCE</scope>
    <source>
        <strain evidence="1">RS5133</strain>
    </source>
</reference>
<dbReference type="EMBL" id="BTSY01000005">
    <property type="protein sequence ID" value="GMT30706.1"/>
    <property type="molecule type" value="Genomic_DNA"/>
</dbReference>